<sequence length="71" mass="8294">MQCRICSRPLSYFSASEEMRLEVTLFAMIAFSDLQSNFVRIWIHSSNGWGLCYASKTNPKILHGTRWCQQF</sequence>
<keyword evidence="2" id="KW-1185">Reference proteome</keyword>
<accession>A0A3M7SBG9</accession>
<protein>
    <submittedName>
        <fullName evidence="1">Uncharacterized protein</fullName>
    </submittedName>
</protein>
<dbReference type="AlphaFoldDB" id="A0A3M7SBG9"/>
<organism evidence="1 2">
    <name type="scientific">Brachionus plicatilis</name>
    <name type="common">Marine rotifer</name>
    <name type="synonym">Brachionus muelleri</name>
    <dbReference type="NCBI Taxonomy" id="10195"/>
    <lineage>
        <taxon>Eukaryota</taxon>
        <taxon>Metazoa</taxon>
        <taxon>Spiralia</taxon>
        <taxon>Gnathifera</taxon>
        <taxon>Rotifera</taxon>
        <taxon>Eurotatoria</taxon>
        <taxon>Monogononta</taxon>
        <taxon>Pseudotrocha</taxon>
        <taxon>Ploima</taxon>
        <taxon>Brachionidae</taxon>
        <taxon>Brachionus</taxon>
    </lineage>
</organism>
<dbReference type="Proteomes" id="UP000276133">
    <property type="component" value="Unassembled WGS sequence"/>
</dbReference>
<gene>
    <name evidence="1" type="ORF">BpHYR1_028053</name>
</gene>
<evidence type="ECO:0000313" key="1">
    <source>
        <dbReference type="EMBL" id="RNA33121.1"/>
    </source>
</evidence>
<proteinExistence type="predicted"/>
<name>A0A3M7SBG9_BRAPC</name>
<dbReference type="EMBL" id="REGN01001682">
    <property type="protein sequence ID" value="RNA33121.1"/>
    <property type="molecule type" value="Genomic_DNA"/>
</dbReference>
<comment type="caution">
    <text evidence="1">The sequence shown here is derived from an EMBL/GenBank/DDBJ whole genome shotgun (WGS) entry which is preliminary data.</text>
</comment>
<evidence type="ECO:0000313" key="2">
    <source>
        <dbReference type="Proteomes" id="UP000276133"/>
    </source>
</evidence>
<reference evidence="1 2" key="1">
    <citation type="journal article" date="2018" name="Sci. Rep.">
        <title>Genomic signatures of local adaptation to the degree of environmental predictability in rotifers.</title>
        <authorList>
            <person name="Franch-Gras L."/>
            <person name="Hahn C."/>
            <person name="Garcia-Roger E.M."/>
            <person name="Carmona M.J."/>
            <person name="Serra M."/>
            <person name="Gomez A."/>
        </authorList>
    </citation>
    <scope>NUCLEOTIDE SEQUENCE [LARGE SCALE GENOMIC DNA]</scope>
    <source>
        <strain evidence="1">HYR1</strain>
    </source>
</reference>